<name>G0U0N0_TRYVY</name>
<accession>G0U0N0</accession>
<evidence type="ECO:0000313" key="2">
    <source>
        <dbReference type="EMBL" id="CCC49629.1"/>
    </source>
</evidence>
<protein>
    <submittedName>
        <fullName evidence="2">Uncharacterized protein</fullName>
    </submittedName>
</protein>
<dbReference type="EMBL" id="HE573024">
    <property type="protein sequence ID" value="CCC49629.1"/>
    <property type="molecule type" value="Genomic_DNA"/>
</dbReference>
<evidence type="ECO:0000256" key="1">
    <source>
        <dbReference type="SAM" id="MobiDB-lite"/>
    </source>
</evidence>
<sequence length="253" mass="27781">MLRSLRSEKKKKTTITKVAAAWAHWHRNVARAAAGFWELALAQPNLRTNLATGCSLICSLVEPWGHGALQPLRTRTQQQRTLLRSRPPRRLKRQTVPSNQLHQPGGVRYPPATPPLCASGDFASSDQKTEAPLSQYKRPLPVLSLSERARRVSGLIASAHSQKGVRAHEPLGGDQKAKRILLEPSPAVHRNALRAGTATIIIRIWVMVSSRLGGCTHKTILFRVRSYALLTHTVGPHGACGSATEQNHDRAQA</sequence>
<dbReference type="VEuPathDB" id="TriTrypDB:TvY486_0802380"/>
<feature type="region of interest" description="Disordered" evidence="1">
    <location>
        <begin position="88"/>
        <end position="133"/>
    </location>
</feature>
<dbReference type="AlphaFoldDB" id="G0U0N0"/>
<organism evidence="2">
    <name type="scientific">Trypanosoma vivax (strain Y486)</name>
    <dbReference type="NCBI Taxonomy" id="1055687"/>
    <lineage>
        <taxon>Eukaryota</taxon>
        <taxon>Discoba</taxon>
        <taxon>Euglenozoa</taxon>
        <taxon>Kinetoplastea</taxon>
        <taxon>Metakinetoplastina</taxon>
        <taxon>Trypanosomatida</taxon>
        <taxon>Trypanosomatidae</taxon>
        <taxon>Trypanosoma</taxon>
        <taxon>Duttonella</taxon>
    </lineage>
</organism>
<gene>
    <name evidence="2" type="ORF">TVY486_0802380</name>
</gene>
<proteinExistence type="predicted"/>
<reference evidence="2" key="1">
    <citation type="journal article" date="2012" name="Proc. Natl. Acad. Sci. U.S.A.">
        <title>Antigenic diversity is generated by distinct evolutionary mechanisms in African trypanosome species.</title>
        <authorList>
            <person name="Jackson A.P."/>
            <person name="Berry A."/>
            <person name="Aslett M."/>
            <person name="Allison H.C."/>
            <person name="Burton P."/>
            <person name="Vavrova-Anderson J."/>
            <person name="Brown R."/>
            <person name="Browne H."/>
            <person name="Corton N."/>
            <person name="Hauser H."/>
            <person name="Gamble J."/>
            <person name="Gilderthorp R."/>
            <person name="Marcello L."/>
            <person name="McQuillan J."/>
            <person name="Otto T.D."/>
            <person name="Quail M.A."/>
            <person name="Sanders M.J."/>
            <person name="van Tonder A."/>
            <person name="Ginger M.L."/>
            <person name="Field M.C."/>
            <person name="Barry J.D."/>
            <person name="Hertz-Fowler C."/>
            <person name="Berriman M."/>
        </authorList>
    </citation>
    <scope>NUCLEOTIDE SEQUENCE</scope>
    <source>
        <strain evidence="2">Y486</strain>
    </source>
</reference>